<dbReference type="VEuPathDB" id="CryptoDB:Vbra_900"/>
<feature type="compositionally biased region" description="Basic residues" evidence="1">
    <location>
        <begin position="227"/>
        <end position="237"/>
    </location>
</feature>
<feature type="compositionally biased region" description="Polar residues" evidence="1">
    <location>
        <begin position="119"/>
        <end position="128"/>
    </location>
</feature>
<dbReference type="InParanoid" id="A0A0G4GXS8"/>
<feature type="region of interest" description="Disordered" evidence="1">
    <location>
        <begin position="119"/>
        <end position="150"/>
    </location>
</feature>
<feature type="compositionally biased region" description="Low complexity" evidence="1">
    <location>
        <begin position="238"/>
        <end position="247"/>
    </location>
</feature>
<proteinExistence type="predicted"/>
<keyword evidence="3" id="KW-1185">Reference proteome</keyword>
<gene>
    <name evidence="2" type="ORF">Vbra_900</name>
</gene>
<evidence type="ECO:0000313" key="2">
    <source>
        <dbReference type="EMBL" id="CEM35659.1"/>
    </source>
</evidence>
<dbReference type="EMBL" id="CDMY01000859">
    <property type="protein sequence ID" value="CEM35659.1"/>
    <property type="molecule type" value="Genomic_DNA"/>
</dbReference>
<name>A0A0G4GXS8_VITBC</name>
<organism evidence="2 3">
    <name type="scientific">Vitrella brassicaformis (strain CCMP3155)</name>
    <dbReference type="NCBI Taxonomy" id="1169540"/>
    <lineage>
        <taxon>Eukaryota</taxon>
        <taxon>Sar</taxon>
        <taxon>Alveolata</taxon>
        <taxon>Colpodellida</taxon>
        <taxon>Vitrellaceae</taxon>
        <taxon>Vitrella</taxon>
    </lineage>
</organism>
<feature type="compositionally biased region" description="Low complexity" evidence="1">
    <location>
        <begin position="283"/>
        <end position="294"/>
    </location>
</feature>
<sequence length="301" mass="33108">MGVPEPRKRRQRQEIRQRSNCARYVEHRPRYPPLRRDCCEMAHRFTEHRCRLCEASVTSSLARLPCGRSLDGRHRWESSCQFCQRRRSACSVLCRESLYGPGVFLTAVASVKKALTRSQSGQGCSSGKPSEASPSPCVPPFRRSQRRSSIPPVLRDIPEEGSFHPQSKPHTVKEILLAVDIILGKSNSYSDMTDTQREKEGGGAARCGGVSNLVRSASFRSALRRCRRGNHHHHAHSSSKAAVDVSSTGHSDESPRLPIMGHSGEGSDSEYSTEMGDEVGNESPSISPISSPISFAVGTTP</sequence>
<accession>A0A0G4GXS8</accession>
<dbReference type="AlphaFoldDB" id="A0A0G4GXS8"/>
<evidence type="ECO:0000256" key="1">
    <source>
        <dbReference type="SAM" id="MobiDB-lite"/>
    </source>
</evidence>
<protein>
    <submittedName>
        <fullName evidence="2">Uncharacterized protein</fullName>
    </submittedName>
</protein>
<reference evidence="2 3" key="1">
    <citation type="submission" date="2014-11" db="EMBL/GenBank/DDBJ databases">
        <authorList>
            <person name="Zhu J."/>
            <person name="Qi W."/>
            <person name="Song R."/>
        </authorList>
    </citation>
    <scope>NUCLEOTIDE SEQUENCE [LARGE SCALE GENOMIC DNA]</scope>
</reference>
<evidence type="ECO:0000313" key="3">
    <source>
        <dbReference type="Proteomes" id="UP000041254"/>
    </source>
</evidence>
<feature type="region of interest" description="Disordered" evidence="1">
    <location>
        <begin position="227"/>
        <end position="301"/>
    </location>
</feature>
<dbReference type="Proteomes" id="UP000041254">
    <property type="component" value="Unassembled WGS sequence"/>
</dbReference>